<dbReference type="HOGENOM" id="CLU_1767197_0_0_9"/>
<keyword evidence="1" id="KW-0285">Flavoprotein</keyword>
<dbReference type="eggNOG" id="COG1960">
    <property type="taxonomic scope" value="Bacteria"/>
</dbReference>
<keyword evidence="4" id="KW-1185">Reference proteome</keyword>
<dbReference type="RefSeq" id="WP_006903271.1">
    <property type="nucleotide sequence ID" value="NZ_JH976535.1"/>
</dbReference>
<evidence type="ECO:0000259" key="2">
    <source>
        <dbReference type="Pfam" id="PF00441"/>
    </source>
</evidence>
<gene>
    <name evidence="3" type="ORF">ThesuDRAFT_01003</name>
</gene>
<dbReference type="Gene3D" id="1.20.140.10">
    <property type="entry name" value="Butyryl-CoA Dehydrogenase, subunit A, domain 3"/>
    <property type="match status" value="1"/>
</dbReference>
<dbReference type="InterPro" id="IPR036250">
    <property type="entry name" value="AcylCo_DH-like_C"/>
</dbReference>
<feature type="domain" description="Acyl-CoA dehydrogenase/oxidase C-terminal" evidence="2">
    <location>
        <begin position="54"/>
        <end position="127"/>
    </location>
</feature>
<sequence length="147" mass="16550">MQQQSYAYGLNHWDVNPDLRQVLACNWPEYTSHQADSPRFGELPGRDVREVAYHLEVLTVSRLANAIAGIGIARKAHLEVLERVRRRRSFVRPLVDHPPIRRDLTAMAARLAGGLVPGFHAARRFQGAWEERPPYSPGTTMPASCPS</sequence>
<dbReference type="STRING" id="867903.ThesuDRAFT_01003"/>
<dbReference type="Proteomes" id="UP000005710">
    <property type="component" value="Unassembled WGS sequence"/>
</dbReference>
<dbReference type="InterPro" id="IPR009075">
    <property type="entry name" value="AcylCo_DH/oxidase_C"/>
</dbReference>
<dbReference type="Pfam" id="PF00441">
    <property type="entry name" value="Acyl-CoA_dh_1"/>
    <property type="match status" value="1"/>
</dbReference>
<organism evidence="3 4">
    <name type="scientific">Thermaerobacter subterraneus DSM 13965</name>
    <dbReference type="NCBI Taxonomy" id="867903"/>
    <lineage>
        <taxon>Bacteria</taxon>
        <taxon>Bacillati</taxon>
        <taxon>Bacillota</taxon>
        <taxon>Clostridia</taxon>
        <taxon>Eubacteriales</taxon>
        <taxon>Clostridiales Family XVII. Incertae Sedis</taxon>
        <taxon>Thermaerobacter</taxon>
    </lineage>
</organism>
<dbReference type="SUPFAM" id="SSF47203">
    <property type="entry name" value="Acyl-CoA dehydrogenase C-terminal domain-like"/>
    <property type="match status" value="1"/>
</dbReference>
<evidence type="ECO:0000313" key="4">
    <source>
        <dbReference type="Proteomes" id="UP000005710"/>
    </source>
</evidence>
<dbReference type="AlphaFoldDB" id="K6P2G3"/>
<protein>
    <submittedName>
        <fullName evidence="3">Acyl-CoA dehydrogenase</fullName>
    </submittedName>
</protein>
<proteinExistence type="predicted"/>
<accession>K6P2G3</accession>
<reference evidence="3" key="2">
    <citation type="submission" date="2012-10" db="EMBL/GenBank/DDBJ databases">
        <title>Improved high-quality draft of Thermaerobacter subterraneus C21, DSM 13965.</title>
        <authorList>
            <consortium name="DOE Joint Genome Institute"/>
            <person name="Eisen J."/>
            <person name="Huntemann M."/>
            <person name="Wei C.-L."/>
            <person name="Han J."/>
            <person name="Detter J.C."/>
            <person name="Han C."/>
            <person name="Tapia R."/>
            <person name="Chen A."/>
            <person name="Kyrpides N."/>
            <person name="Mavromatis K."/>
            <person name="Markowitz V."/>
            <person name="Szeto E."/>
            <person name="Ivanova N."/>
            <person name="Mikhailova N."/>
            <person name="Ovchinnikova G."/>
            <person name="Pagani I."/>
            <person name="Pati A."/>
            <person name="Goodwin L."/>
            <person name="Nordberg H.P."/>
            <person name="Cantor M.N."/>
            <person name="Hua S.X."/>
            <person name="Woyke T."/>
            <person name="Eisen J."/>
            <person name="Klenk H.-P."/>
        </authorList>
    </citation>
    <scope>NUCLEOTIDE SEQUENCE [LARGE SCALE GENOMIC DNA]</scope>
    <source>
        <strain evidence="3">DSM 13965</strain>
    </source>
</reference>
<comment type="caution">
    <text evidence="3">The sequence shown here is derived from an EMBL/GenBank/DDBJ whole genome shotgun (WGS) entry which is preliminary data.</text>
</comment>
<name>K6P2G3_9FIRM</name>
<evidence type="ECO:0000313" key="3">
    <source>
        <dbReference type="EMBL" id="EKP95260.1"/>
    </source>
</evidence>
<dbReference type="EMBL" id="AENY02000002">
    <property type="protein sequence ID" value="EKP95260.1"/>
    <property type="molecule type" value="Genomic_DNA"/>
</dbReference>
<reference evidence="3" key="1">
    <citation type="submission" date="2010-10" db="EMBL/GenBank/DDBJ databases">
        <authorList>
            <consortium name="US DOE Joint Genome Institute (JGI-PGF)"/>
            <person name="Lucas S."/>
            <person name="Copeland A."/>
            <person name="Lapidus A."/>
            <person name="Bruce D."/>
            <person name="Goodwin L."/>
            <person name="Pitluck S."/>
            <person name="Kyrpides N."/>
            <person name="Mavromatis K."/>
            <person name="Detter J.C."/>
            <person name="Han C."/>
            <person name="Land M."/>
            <person name="Hauser L."/>
            <person name="Markowitz V."/>
            <person name="Cheng J.-F."/>
            <person name="Hugenholtz P."/>
            <person name="Woyke T."/>
            <person name="Wu D."/>
            <person name="Pukall R."/>
            <person name="Wahrenburg C."/>
            <person name="Brambilla E."/>
            <person name="Klenk H.-P."/>
            <person name="Eisen J.A."/>
        </authorList>
    </citation>
    <scope>NUCLEOTIDE SEQUENCE [LARGE SCALE GENOMIC DNA]</scope>
    <source>
        <strain evidence="3">DSM 13965</strain>
    </source>
</reference>
<dbReference type="GO" id="GO:0016627">
    <property type="term" value="F:oxidoreductase activity, acting on the CH-CH group of donors"/>
    <property type="evidence" value="ECO:0007669"/>
    <property type="project" value="InterPro"/>
</dbReference>
<evidence type="ECO:0000256" key="1">
    <source>
        <dbReference type="ARBA" id="ARBA00022630"/>
    </source>
</evidence>